<dbReference type="Pfam" id="PF17933">
    <property type="entry name" value="TetR_C_25"/>
    <property type="match status" value="1"/>
</dbReference>
<dbReference type="OrthoDB" id="3403733at2"/>
<dbReference type="InterPro" id="IPR036271">
    <property type="entry name" value="Tet_transcr_reg_TetR-rel_C_sf"/>
</dbReference>
<dbReference type="STRING" id="1834516.BL253_12890"/>
<accession>A0A1V2IBZ9</accession>
<proteinExistence type="predicted"/>
<dbReference type="Gene3D" id="1.10.357.10">
    <property type="entry name" value="Tetracycline Repressor, domain 2"/>
    <property type="match status" value="1"/>
</dbReference>
<dbReference type="PROSITE" id="PS50977">
    <property type="entry name" value="HTH_TETR_2"/>
    <property type="match status" value="1"/>
</dbReference>
<evidence type="ECO:0000256" key="3">
    <source>
        <dbReference type="SAM" id="MobiDB-lite"/>
    </source>
</evidence>
<evidence type="ECO:0000313" key="5">
    <source>
        <dbReference type="EMBL" id="ONH30627.1"/>
    </source>
</evidence>
<dbReference type="PROSITE" id="PS01081">
    <property type="entry name" value="HTH_TETR_1"/>
    <property type="match status" value="1"/>
</dbReference>
<reference evidence="6" key="1">
    <citation type="submission" date="2016-10" db="EMBL/GenBank/DDBJ databases">
        <title>Frankia sp. NRRL B-16386 Genome sequencing.</title>
        <authorList>
            <person name="Ghodhbane-Gtari F."/>
            <person name="Swanson E."/>
            <person name="Gueddou A."/>
            <person name="Hezbri K."/>
            <person name="Ktari K."/>
            <person name="Nouioui I."/>
            <person name="Morris K."/>
            <person name="Simpson S."/>
            <person name="Abebe-Akele F."/>
            <person name="Thomas K."/>
            <person name="Gtari M."/>
            <person name="Tisa L.S."/>
        </authorList>
    </citation>
    <scope>NUCLEOTIDE SEQUENCE [LARGE SCALE GENOMIC DNA]</scope>
    <source>
        <strain evidence="6">NRRL B-16386</strain>
    </source>
</reference>
<feature type="DNA-binding region" description="H-T-H motif" evidence="2">
    <location>
        <begin position="31"/>
        <end position="50"/>
    </location>
</feature>
<evidence type="ECO:0000313" key="6">
    <source>
        <dbReference type="Proteomes" id="UP000188929"/>
    </source>
</evidence>
<organism evidence="5 6">
    <name type="scientific">Pseudofrankia asymbiotica</name>
    <dbReference type="NCBI Taxonomy" id="1834516"/>
    <lineage>
        <taxon>Bacteria</taxon>
        <taxon>Bacillati</taxon>
        <taxon>Actinomycetota</taxon>
        <taxon>Actinomycetes</taxon>
        <taxon>Frankiales</taxon>
        <taxon>Frankiaceae</taxon>
        <taxon>Pseudofrankia</taxon>
    </lineage>
</organism>
<keyword evidence="1 2" id="KW-0238">DNA-binding</keyword>
<dbReference type="InterPro" id="IPR001647">
    <property type="entry name" value="HTH_TetR"/>
</dbReference>
<dbReference type="SUPFAM" id="SSF46689">
    <property type="entry name" value="Homeodomain-like"/>
    <property type="match status" value="1"/>
</dbReference>
<dbReference type="Pfam" id="PF00440">
    <property type="entry name" value="TetR_N"/>
    <property type="match status" value="1"/>
</dbReference>
<dbReference type="GO" id="GO:0000976">
    <property type="term" value="F:transcription cis-regulatory region binding"/>
    <property type="evidence" value="ECO:0007669"/>
    <property type="project" value="TreeGrafter"/>
</dbReference>
<comment type="caution">
    <text evidence="5">The sequence shown here is derived from an EMBL/GenBank/DDBJ whole genome shotgun (WGS) entry which is preliminary data.</text>
</comment>
<dbReference type="GO" id="GO:0003700">
    <property type="term" value="F:DNA-binding transcription factor activity"/>
    <property type="evidence" value="ECO:0007669"/>
    <property type="project" value="TreeGrafter"/>
</dbReference>
<gene>
    <name evidence="5" type="ORF">BL253_12890</name>
</gene>
<feature type="compositionally biased region" description="Basic and acidic residues" evidence="3">
    <location>
        <begin position="224"/>
        <end position="233"/>
    </location>
</feature>
<feature type="domain" description="HTH tetR-type" evidence="4">
    <location>
        <begin position="8"/>
        <end position="68"/>
    </location>
</feature>
<dbReference type="Proteomes" id="UP000188929">
    <property type="component" value="Unassembled WGS sequence"/>
</dbReference>
<dbReference type="InterPro" id="IPR041484">
    <property type="entry name" value="TetR_C_25"/>
</dbReference>
<keyword evidence="6" id="KW-1185">Reference proteome</keyword>
<dbReference type="EMBL" id="MOMC01000024">
    <property type="protein sequence ID" value="ONH30627.1"/>
    <property type="molecule type" value="Genomic_DNA"/>
</dbReference>
<dbReference type="AlphaFoldDB" id="A0A1V2IBZ9"/>
<evidence type="ECO:0000256" key="2">
    <source>
        <dbReference type="PROSITE-ProRule" id="PRU00335"/>
    </source>
</evidence>
<dbReference type="PANTHER" id="PTHR30055">
    <property type="entry name" value="HTH-TYPE TRANSCRIPTIONAL REGULATOR RUTR"/>
    <property type="match status" value="1"/>
</dbReference>
<name>A0A1V2IBZ9_9ACTN</name>
<dbReference type="InterPro" id="IPR009057">
    <property type="entry name" value="Homeodomain-like_sf"/>
</dbReference>
<dbReference type="SUPFAM" id="SSF48498">
    <property type="entry name" value="Tetracyclin repressor-like, C-terminal domain"/>
    <property type="match status" value="1"/>
</dbReference>
<sequence length="233" mass="24600">MERANEDLTAKARIRDAALRLFAEQGFEATTIRGVAAAAGVSSGLVRHHFGSKEALRDACDAHALDHAMAVKEEAILAGGLADSTFMAAVYPSMLLMQRYLARSLVDGSPSAAALFDRMVDVTEQWAQAGRLPTRPADPRAFAAALVAMQTGLLMLHDQVSRALGADILDASGNLRLGRAVLDIYTHPLLTEDQAAQARAAYDQLQARQPLSSASSAAAPHVGGGRDGEGPRT</sequence>
<protein>
    <submittedName>
        <fullName evidence="5">TetR family transcriptional regulator</fullName>
    </submittedName>
</protein>
<dbReference type="PANTHER" id="PTHR30055:SF146">
    <property type="entry name" value="HTH-TYPE TRANSCRIPTIONAL DUAL REGULATOR CECR"/>
    <property type="match status" value="1"/>
</dbReference>
<evidence type="ECO:0000256" key="1">
    <source>
        <dbReference type="ARBA" id="ARBA00023125"/>
    </source>
</evidence>
<dbReference type="RefSeq" id="WP_076816742.1">
    <property type="nucleotide sequence ID" value="NZ_MOMC01000024.1"/>
</dbReference>
<dbReference type="PRINTS" id="PR00455">
    <property type="entry name" value="HTHTETR"/>
</dbReference>
<feature type="region of interest" description="Disordered" evidence="3">
    <location>
        <begin position="201"/>
        <end position="233"/>
    </location>
</feature>
<dbReference type="InterPro" id="IPR023772">
    <property type="entry name" value="DNA-bd_HTH_TetR-type_CS"/>
</dbReference>
<feature type="compositionally biased region" description="Low complexity" evidence="3">
    <location>
        <begin position="201"/>
        <end position="219"/>
    </location>
</feature>
<dbReference type="InterPro" id="IPR050109">
    <property type="entry name" value="HTH-type_TetR-like_transc_reg"/>
</dbReference>
<evidence type="ECO:0000259" key="4">
    <source>
        <dbReference type="PROSITE" id="PS50977"/>
    </source>
</evidence>